<dbReference type="AlphaFoldDB" id="A0A433JMP9"/>
<comment type="caution">
    <text evidence="3">The sequence shown here is derived from an EMBL/GenBank/DDBJ whole genome shotgun (WGS) entry which is preliminary data.</text>
</comment>
<protein>
    <submittedName>
        <fullName evidence="3">Uncharacterized protein</fullName>
    </submittedName>
</protein>
<dbReference type="RefSeq" id="WP_127051526.1">
    <property type="nucleotide sequence ID" value="NZ_RZGZ01000007.1"/>
</dbReference>
<gene>
    <name evidence="3" type="ORF">ELQ94_16750</name>
</gene>
<evidence type="ECO:0000313" key="3">
    <source>
        <dbReference type="EMBL" id="RUQ96897.1"/>
    </source>
</evidence>
<evidence type="ECO:0000313" key="4">
    <source>
        <dbReference type="Proteomes" id="UP000274909"/>
    </source>
</evidence>
<evidence type="ECO:0000256" key="1">
    <source>
        <dbReference type="SAM" id="MobiDB-lite"/>
    </source>
</evidence>
<accession>A0A433JMP9</accession>
<dbReference type="OrthoDB" id="5061092at2"/>
<name>A0A433JMP9_9MICO</name>
<reference evidence="3 4" key="1">
    <citation type="submission" date="2018-12" db="EMBL/GenBank/DDBJ databases">
        <authorList>
            <person name="Li F."/>
        </authorList>
    </citation>
    <scope>NUCLEOTIDE SEQUENCE [LARGE SCALE GENOMIC DNA]</scope>
    <source>
        <strain evidence="3 4">EGI 6500705</strain>
    </source>
</reference>
<organism evidence="3 4">
    <name type="scientific">Labedella endophytica</name>
    <dbReference type="NCBI Taxonomy" id="1523160"/>
    <lineage>
        <taxon>Bacteria</taxon>
        <taxon>Bacillati</taxon>
        <taxon>Actinomycetota</taxon>
        <taxon>Actinomycetes</taxon>
        <taxon>Micrococcales</taxon>
        <taxon>Microbacteriaceae</taxon>
        <taxon>Labedella</taxon>
    </lineage>
</organism>
<feature type="transmembrane region" description="Helical" evidence="2">
    <location>
        <begin position="100"/>
        <end position="122"/>
    </location>
</feature>
<sequence length="265" mass="27992">MDPRERDELRTLQERLYGPGADLQPDGEAAARLRQLTGQTSADDALAGPVRRGARHTAARDAVPADDGVEDTDTDGDDLDAQADTPPSAARRWRPSRPVAILWASSLVLAVLITIAATSALLPERLSLDAFAEGASTIAVLEVDPDFEVPGLFSDGPGNGEAAGFEEFSGVRAIVATGGYGFSTGTEDQVCLTIVVSADLGTATEYSFDGTLYVGCSANAFPASVQFMVTEEMPAEIRDVFPAGTALRFDYDERNDDIVVSTSND</sequence>
<proteinExistence type="predicted"/>
<keyword evidence="2" id="KW-0812">Transmembrane</keyword>
<keyword evidence="4" id="KW-1185">Reference proteome</keyword>
<dbReference type="EMBL" id="RZGZ01000007">
    <property type="protein sequence ID" value="RUQ96897.1"/>
    <property type="molecule type" value="Genomic_DNA"/>
</dbReference>
<evidence type="ECO:0000256" key="2">
    <source>
        <dbReference type="SAM" id="Phobius"/>
    </source>
</evidence>
<keyword evidence="2" id="KW-1133">Transmembrane helix</keyword>
<feature type="compositionally biased region" description="Acidic residues" evidence="1">
    <location>
        <begin position="67"/>
        <end position="81"/>
    </location>
</feature>
<feature type="region of interest" description="Disordered" evidence="1">
    <location>
        <begin position="13"/>
        <end position="92"/>
    </location>
</feature>
<keyword evidence="2" id="KW-0472">Membrane</keyword>
<dbReference type="Proteomes" id="UP000274909">
    <property type="component" value="Unassembled WGS sequence"/>
</dbReference>